<evidence type="ECO:0000256" key="5">
    <source>
        <dbReference type="ARBA" id="ARBA00023015"/>
    </source>
</evidence>
<feature type="domain" description="HTH gntR-type" evidence="8">
    <location>
        <begin position="12"/>
        <end position="80"/>
    </location>
</feature>
<comment type="caution">
    <text evidence="9">The sequence shown here is derived from an EMBL/GenBank/DDBJ whole genome shotgun (WGS) entry which is preliminary data.</text>
</comment>
<dbReference type="InterPro" id="IPR036390">
    <property type="entry name" value="WH_DNA-bd_sf"/>
</dbReference>
<dbReference type="PANTHER" id="PTHR46577">
    <property type="entry name" value="HTH-TYPE TRANSCRIPTIONAL REGULATORY PROTEIN GABR"/>
    <property type="match status" value="1"/>
</dbReference>
<dbReference type="InterPro" id="IPR000524">
    <property type="entry name" value="Tscrpt_reg_HTH_GntR"/>
</dbReference>
<accession>A0ABW4LJS6</accession>
<evidence type="ECO:0000256" key="1">
    <source>
        <dbReference type="ARBA" id="ARBA00001933"/>
    </source>
</evidence>
<organism evidence="9 10">
    <name type="scientific">Bacillus salitolerans</name>
    <dbReference type="NCBI Taxonomy" id="1437434"/>
    <lineage>
        <taxon>Bacteria</taxon>
        <taxon>Bacillati</taxon>
        <taxon>Bacillota</taxon>
        <taxon>Bacilli</taxon>
        <taxon>Bacillales</taxon>
        <taxon>Bacillaceae</taxon>
        <taxon>Bacillus</taxon>
    </lineage>
</organism>
<protein>
    <submittedName>
        <fullName evidence="9">PLP-dependent aminotransferase family protein</fullName>
    </submittedName>
</protein>
<evidence type="ECO:0000313" key="9">
    <source>
        <dbReference type="EMBL" id="MFD1735186.1"/>
    </source>
</evidence>
<keyword evidence="3 9" id="KW-0808">Transferase</keyword>
<sequence length="460" mass="53161">MKEIVINFSNDSPLYMQIYEKLKVDIMAGFYRKGDQLPSKRKLASHLKVSINTVESAYQQLIAEGYVESRPKQGIFVQRVQNEDVFAERTQKASCIPDNKNNPYTIDFSQGNVDIDHFPIKVWRKCSLQALDHPQILHVGHEQGEYELREELSQYLYRARGVQCSPDQIVIGAGTQNLLILLGMLFEKGSILAFEDPGYHRAKWTFQKIGMSICPIPVEEDGLSIEQLLSSKANIVYCTPSHQFPLGMIMPIHQRQQLIKWAYDVEGYIIEDDYDGEFRYEGRPIPALQGLDQQNRVIYLGTFSKSLVPSLRVNYLVLPPTLLAQYKESLSLMKQSVSKINQQTLALFMKEGHWEKHINKMRTLYRKKQQILIQSIQECFQREMIVRGEKSGLHIILQDQRNRDEQKLITKAMRNGIRVYETSQFYSKCKQEKTEILIGYGGVSLEEIQTGIRTLGEAWR</sequence>
<dbReference type="InterPro" id="IPR015424">
    <property type="entry name" value="PyrdxlP-dep_Trfase"/>
</dbReference>
<keyword evidence="10" id="KW-1185">Reference proteome</keyword>
<evidence type="ECO:0000256" key="2">
    <source>
        <dbReference type="ARBA" id="ARBA00005384"/>
    </source>
</evidence>
<dbReference type="SUPFAM" id="SSF46785">
    <property type="entry name" value="Winged helix' DNA-binding domain"/>
    <property type="match status" value="1"/>
</dbReference>
<dbReference type="SMART" id="SM00345">
    <property type="entry name" value="HTH_GNTR"/>
    <property type="match status" value="1"/>
</dbReference>
<evidence type="ECO:0000256" key="3">
    <source>
        <dbReference type="ARBA" id="ARBA00022576"/>
    </source>
</evidence>
<reference evidence="10" key="1">
    <citation type="journal article" date="2019" name="Int. J. Syst. Evol. Microbiol.">
        <title>The Global Catalogue of Microorganisms (GCM) 10K type strain sequencing project: providing services to taxonomists for standard genome sequencing and annotation.</title>
        <authorList>
            <consortium name="The Broad Institute Genomics Platform"/>
            <consortium name="The Broad Institute Genome Sequencing Center for Infectious Disease"/>
            <person name="Wu L."/>
            <person name="Ma J."/>
        </authorList>
    </citation>
    <scope>NUCLEOTIDE SEQUENCE [LARGE SCALE GENOMIC DNA]</scope>
    <source>
        <strain evidence="10">CCUG 49339</strain>
    </source>
</reference>
<dbReference type="SUPFAM" id="SSF53383">
    <property type="entry name" value="PLP-dependent transferases"/>
    <property type="match status" value="1"/>
</dbReference>
<dbReference type="Gene3D" id="1.10.10.10">
    <property type="entry name" value="Winged helix-like DNA-binding domain superfamily/Winged helix DNA-binding domain"/>
    <property type="match status" value="1"/>
</dbReference>
<dbReference type="InterPro" id="IPR004839">
    <property type="entry name" value="Aminotransferase_I/II_large"/>
</dbReference>
<dbReference type="PROSITE" id="PS50949">
    <property type="entry name" value="HTH_GNTR"/>
    <property type="match status" value="1"/>
</dbReference>
<dbReference type="InterPro" id="IPR051446">
    <property type="entry name" value="HTH_trans_reg/aminotransferase"/>
</dbReference>
<dbReference type="Pfam" id="PF00392">
    <property type="entry name" value="GntR"/>
    <property type="match status" value="1"/>
</dbReference>
<evidence type="ECO:0000256" key="6">
    <source>
        <dbReference type="ARBA" id="ARBA00023125"/>
    </source>
</evidence>
<dbReference type="GO" id="GO:0008483">
    <property type="term" value="F:transaminase activity"/>
    <property type="evidence" value="ECO:0007669"/>
    <property type="project" value="UniProtKB-KW"/>
</dbReference>
<dbReference type="RefSeq" id="WP_377926278.1">
    <property type="nucleotide sequence ID" value="NZ_JBHUEM010000001.1"/>
</dbReference>
<keyword evidence="5" id="KW-0805">Transcription regulation</keyword>
<dbReference type="InterPro" id="IPR036388">
    <property type="entry name" value="WH-like_DNA-bd_sf"/>
</dbReference>
<proteinExistence type="inferred from homology"/>
<comment type="cofactor">
    <cofactor evidence="1">
        <name>pyridoxal 5'-phosphate</name>
        <dbReference type="ChEBI" id="CHEBI:597326"/>
    </cofactor>
</comment>
<dbReference type="InterPro" id="IPR015421">
    <property type="entry name" value="PyrdxlP-dep_Trfase_major"/>
</dbReference>
<dbReference type="CDD" id="cd00609">
    <property type="entry name" value="AAT_like"/>
    <property type="match status" value="1"/>
</dbReference>
<comment type="similarity">
    <text evidence="2">In the C-terminal section; belongs to the class-I pyridoxal-phosphate-dependent aminotransferase family.</text>
</comment>
<evidence type="ECO:0000259" key="8">
    <source>
        <dbReference type="PROSITE" id="PS50949"/>
    </source>
</evidence>
<dbReference type="EMBL" id="JBHUEM010000001">
    <property type="protein sequence ID" value="MFD1735186.1"/>
    <property type="molecule type" value="Genomic_DNA"/>
</dbReference>
<dbReference type="CDD" id="cd07377">
    <property type="entry name" value="WHTH_GntR"/>
    <property type="match status" value="1"/>
</dbReference>
<keyword evidence="4" id="KW-0663">Pyridoxal phosphate</keyword>
<evidence type="ECO:0000256" key="4">
    <source>
        <dbReference type="ARBA" id="ARBA00022898"/>
    </source>
</evidence>
<dbReference type="PANTHER" id="PTHR46577:SF1">
    <property type="entry name" value="HTH-TYPE TRANSCRIPTIONAL REGULATORY PROTEIN GABR"/>
    <property type="match status" value="1"/>
</dbReference>
<keyword evidence="7" id="KW-0804">Transcription</keyword>
<name>A0ABW4LJS6_9BACI</name>
<dbReference type="Proteomes" id="UP001597214">
    <property type="component" value="Unassembled WGS sequence"/>
</dbReference>
<evidence type="ECO:0000313" key="10">
    <source>
        <dbReference type="Proteomes" id="UP001597214"/>
    </source>
</evidence>
<evidence type="ECO:0000256" key="7">
    <source>
        <dbReference type="ARBA" id="ARBA00023163"/>
    </source>
</evidence>
<gene>
    <name evidence="9" type="ORF">ACFSCX_01285</name>
</gene>
<dbReference type="Pfam" id="PF00155">
    <property type="entry name" value="Aminotran_1_2"/>
    <property type="match status" value="1"/>
</dbReference>
<keyword evidence="6" id="KW-0238">DNA-binding</keyword>
<dbReference type="Gene3D" id="3.40.640.10">
    <property type="entry name" value="Type I PLP-dependent aspartate aminotransferase-like (Major domain)"/>
    <property type="match status" value="1"/>
</dbReference>
<keyword evidence="3 9" id="KW-0032">Aminotransferase</keyword>